<dbReference type="InterPro" id="IPR005804">
    <property type="entry name" value="FA_desaturase_dom"/>
</dbReference>
<evidence type="ECO:0000256" key="5">
    <source>
        <dbReference type="ARBA" id="ARBA00022692"/>
    </source>
</evidence>
<feature type="transmembrane region" description="Helical" evidence="12">
    <location>
        <begin position="30"/>
        <end position="48"/>
    </location>
</feature>
<evidence type="ECO:0000256" key="10">
    <source>
        <dbReference type="ARBA" id="ARBA00023033"/>
    </source>
</evidence>
<feature type="transmembrane region" description="Helical" evidence="12">
    <location>
        <begin position="68"/>
        <end position="90"/>
    </location>
</feature>
<evidence type="ECO:0000256" key="6">
    <source>
        <dbReference type="ARBA" id="ARBA00022723"/>
    </source>
</evidence>
<organism evidence="14 15">
    <name type="scientific">Galdieria partita</name>
    <dbReference type="NCBI Taxonomy" id="83374"/>
    <lineage>
        <taxon>Eukaryota</taxon>
        <taxon>Rhodophyta</taxon>
        <taxon>Bangiophyceae</taxon>
        <taxon>Galdieriales</taxon>
        <taxon>Galdieriaceae</taxon>
        <taxon>Galdieria</taxon>
    </lineage>
</organism>
<dbReference type="PANTHER" id="PTHR38674:SF1">
    <property type="entry name" value="ALKANE 1-MONOOXYGENASE 1"/>
    <property type="match status" value="1"/>
</dbReference>
<dbReference type="InterPro" id="IPR033885">
    <property type="entry name" value="AlkB/XylM"/>
</dbReference>
<dbReference type="AlphaFoldDB" id="A0A9C7Q0B8"/>
<evidence type="ECO:0000256" key="2">
    <source>
        <dbReference type="ARBA" id="ARBA00010823"/>
    </source>
</evidence>
<keyword evidence="5 12" id="KW-0812">Transmembrane</keyword>
<evidence type="ECO:0000256" key="4">
    <source>
        <dbReference type="ARBA" id="ARBA00022519"/>
    </source>
</evidence>
<sequence>MYPAYIYYIAYTGPFSSFISLIYNSSYGKWLCIIYVFVLVPLMDVLLGEDISNPTEEEEEVYATSFQYRLPLLLWLPVEFLLITKAAIIVNRSSSWTCWLSSTISVGLVSGVGITCAHELGHKLSITCSLFSKGLLLLACFGCFTIEHNYGHHKNVGTEADPTTARYNESFYRFVVRAIFGVVRDAWKIEVKALRRKGHSGIELVWRNQVFQDTCCSSAIGFIYGLLFGWKAMVFFFAQAVFAVSLLQLVNYIEHYGLVRQKLSDGTYEPVNIYHSWDAPYQLTNLLQFKLQRHSDHHKDPLRPYQLLRIWEPTPKLPYSYPTMMVTALFPFVYFRLMNPLVPRK</sequence>
<evidence type="ECO:0000256" key="12">
    <source>
        <dbReference type="SAM" id="Phobius"/>
    </source>
</evidence>
<evidence type="ECO:0000313" key="14">
    <source>
        <dbReference type="EMBL" id="GJQ13874.1"/>
    </source>
</evidence>
<dbReference type="PANTHER" id="PTHR38674">
    <property type="entry name" value="ALKANE 1-MONOOXYGENASE 1"/>
    <property type="match status" value="1"/>
</dbReference>
<keyword evidence="8" id="KW-0560">Oxidoreductase</keyword>
<keyword evidence="11 12" id="KW-0472">Membrane</keyword>
<dbReference type="EMBL" id="BQMJ01000048">
    <property type="protein sequence ID" value="GJQ13874.1"/>
    <property type="molecule type" value="Genomic_DNA"/>
</dbReference>
<feature type="transmembrane region" description="Helical" evidence="12">
    <location>
        <begin position="124"/>
        <end position="146"/>
    </location>
</feature>
<evidence type="ECO:0000256" key="8">
    <source>
        <dbReference type="ARBA" id="ARBA00023002"/>
    </source>
</evidence>
<evidence type="ECO:0000256" key="3">
    <source>
        <dbReference type="ARBA" id="ARBA00022475"/>
    </source>
</evidence>
<evidence type="ECO:0000259" key="13">
    <source>
        <dbReference type="Pfam" id="PF00487"/>
    </source>
</evidence>
<reference evidence="14" key="2">
    <citation type="submission" date="2022-01" db="EMBL/GenBank/DDBJ databases">
        <authorList>
            <person name="Hirooka S."/>
            <person name="Miyagishima S.Y."/>
        </authorList>
    </citation>
    <scope>NUCLEOTIDE SEQUENCE</scope>
    <source>
        <strain evidence="14">NBRC 102759</strain>
    </source>
</reference>
<dbReference type="GO" id="GO:0004497">
    <property type="term" value="F:monooxygenase activity"/>
    <property type="evidence" value="ECO:0007669"/>
    <property type="project" value="UniProtKB-KW"/>
</dbReference>
<dbReference type="Pfam" id="PF00487">
    <property type="entry name" value="FA_desaturase"/>
    <property type="match status" value="1"/>
</dbReference>
<reference evidence="14" key="1">
    <citation type="journal article" date="2022" name="Proc. Natl. Acad. Sci. U.S.A.">
        <title>Life cycle and functional genomics of the unicellular red alga Galdieria for elucidating algal and plant evolution and industrial use.</title>
        <authorList>
            <person name="Hirooka S."/>
            <person name="Itabashi T."/>
            <person name="Ichinose T.M."/>
            <person name="Onuma R."/>
            <person name="Fujiwara T."/>
            <person name="Yamashita S."/>
            <person name="Jong L.W."/>
            <person name="Tomita R."/>
            <person name="Iwane A.H."/>
            <person name="Miyagishima S.Y."/>
        </authorList>
    </citation>
    <scope>NUCLEOTIDE SEQUENCE</scope>
    <source>
        <strain evidence="14">NBRC 102759</strain>
    </source>
</reference>
<keyword evidence="6" id="KW-0479">Metal-binding</keyword>
<comment type="caution">
    <text evidence="14">The sequence shown here is derived from an EMBL/GenBank/DDBJ whole genome shotgun (WGS) entry which is preliminary data.</text>
</comment>
<keyword evidence="4" id="KW-0997">Cell inner membrane</keyword>
<feature type="transmembrane region" description="Helical" evidence="12">
    <location>
        <begin position="6"/>
        <end position="23"/>
    </location>
</feature>
<keyword evidence="3" id="KW-1003">Cell membrane</keyword>
<protein>
    <recommendedName>
        <fullName evidence="13">Fatty acid desaturase domain-containing protein</fullName>
    </recommendedName>
</protein>
<evidence type="ECO:0000313" key="15">
    <source>
        <dbReference type="Proteomes" id="UP001061958"/>
    </source>
</evidence>
<evidence type="ECO:0000256" key="9">
    <source>
        <dbReference type="ARBA" id="ARBA00023004"/>
    </source>
</evidence>
<keyword evidence="15" id="KW-1185">Reference proteome</keyword>
<evidence type="ECO:0000256" key="11">
    <source>
        <dbReference type="ARBA" id="ARBA00023136"/>
    </source>
</evidence>
<dbReference type="Proteomes" id="UP001061958">
    <property type="component" value="Unassembled WGS sequence"/>
</dbReference>
<feature type="transmembrane region" description="Helical" evidence="12">
    <location>
        <begin position="97"/>
        <end position="118"/>
    </location>
</feature>
<feature type="domain" description="Fatty acid desaturase" evidence="13">
    <location>
        <begin position="95"/>
        <end position="324"/>
    </location>
</feature>
<dbReference type="GO" id="GO:0005886">
    <property type="term" value="C:plasma membrane"/>
    <property type="evidence" value="ECO:0007669"/>
    <property type="project" value="UniProtKB-SubCell"/>
</dbReference>
<dbReference type="GO" id="GO:0046872">
    <property type="term" value="F:metal ion binding"/>
    <property type="evidence" value="ECO:0007669"/>
    <property type="project" value="UniProtKB-KW"/>
</dbReference>
<evidence type="ECO:0000256" key="1">
    <source>
        <dbReference type="ARBA" id="ARBA00004429"/>
    </source>
</evidence>
<evidence type="ECO:0000256" key="7">
    <source>
        <dbReference type="ARBA" id="ARBA00022989"/>
    </source>
</evidence>
<feature type="transmembrane region" description="Helical" evidence="12">
    <location>
        <begin position="319"/>
        <end position="337"/>
    </location>
</feature>
<keyword evidence="9" id="KW-0408">Iron</keyword>
<dbReference type="GO" id="GO:0006629">
    <property type="term" value="P:lipid metabolic process"/>
    <property type="evidence" value="ECO:0007669"/>
    <property type="project" value="InterPro"/>
</dbReference>
<keyword evidence="10" id="KW-0503">Monooxygenase</keyword>
<name>A0A9C7Q0B8_9RHOD</name>
<keyword evidence="7 12" id="KW-1133">Transmembrane helix</keyword>
<comment type="subcellular location">
    <subcellularLocation>
        <location evidence="1">Cell inner membrane</location>
        <topology evidence="1">Multi-pass membrane protein</topology>
    </subcellularLocation>
</comment>
<comment type="similarity">
    <text evidence="2">Belongs to the fatty acid desaturase type 1 family. AlkB subfamily.</text>
</comment>
<gene>
    <name evidence="14" type="ORF">GpartN1_g5665.t1</name>
</gene>
<proteinExistence type="inferred from homology"/>
<dbReference type="CDD" id="cd03512">
    <property type="entry name" value="Alkane-hydroxylase"/>
    <property type="match status" value="1"/>
</dbReference>
<dbReference type="OrthoDB" id="507375at2759"/>
<accession>A0A9C7Q0B8</accession>